<dbReference type="AlphaFoldDB" id="A0A7S4B151"/>
<proteinExistence type="predicted"/>
<dbReference type="EMBL" id="HBIZ01005195">
    <property type="protein sequence ID" value="CAE0750372.1"/>
    <property type="molecule type" value="Transcribed_RNA"/>
</dbReference>
<sequence length="324" mass="36310">MAAEQRRPNSSGSNGSPSAWEQRGGRGNGTHVDANLSRNKGMVLSALSNKVTSKFKAFCKTELMDRFLHSCIEYFAAFFDLQQYLSEVAEEASRSESIKAGWPRDVDETRPHAVGLGVQPGRVVELEELAGARLRDVAALYAAILVQHSNYANTQQDRVFFETLYDFTARVLFTINDRKRWHAIENELGRVFRSNNFNLALRKNEGGTKPRTSKELYASGGKDSVIRETSHQSRHTSIHAAMHMRSPMVATIFPTPKERMQRAAESKPRAPALGETQQFADTSVKRAPETTRVTKTENEDGRTSEQLMEETILEAAQRFDEVVG</sequence>
<reference evidence="2" key="1">
    <citation type="submission" date="2021-01" db="EMBL/GenBank/DDBJ databases">
        <authorList>
            <person name="Corre E."/>
            <person name="Pelletier E."/>
            <person name="Niang G."/>
            <person name="Scheremetjew M."/>
            <person name="Finn R."/>
            <person name="Kale V."/>
            <person name="Holt S."/>
            <person name="Cochrane G."/>
            <person name="Meng A."/>
            <person name="Brown T."/>
            <person name="Cohen L."/>
        </authorList>
    </citation>
    <scope>NUCLEOTIDE SEQUENCE</scope>
    <source>
        <strain evidence="2">CCMP645</strain>
    </source>
</reference>
<dbReference type="PANTHER" id="PTHR21055:SF3">
    <property type="entry name" value="PROTEIN PHOSPHATASE 1 REGULATORY SUBUNIT 36"/>
    <property type="match status" value="1"/>
</dbReference>
<evidence type="ECO:0000256" key="1">
    <source>
        <dbReference type="SAM" id="MobiDB-lite"/>
    </source>
</evidence>
<dbReference type="PANTHER" id="PTHR21055">
    <property type="entry name" value="PROTEIN PHOSPHATASE 1 REGULATORY SUBUNIT 36"/>
    <property type="match status" value="1"/>
</dbReference>
<feature type="region of interest" description="Disordered" evidence="1">
    <location>
        <begin position="265"/>
        <end position="305"/>
    </location>
</feature>
<feature type="compositionally biased region" description="Low complexity" evidence="1">
    <location>
        <begin position="8"/>
        <end position="18"/>
    </location>
</feature>
<accession>A0A7S4B151</accession>
<dbReference type="Pfam" id="PF14895">
    <property type="entry name" value="PPPI_inhib"/>
    <property type="match status" value="1"/>
</dbReference>
<dbReference type="GO" id="GO:0019902">
    <property type="term" value="F:phosphatase binding"/>
    <property type="evidence" value="ECO:0007669"/>
    <property type="project" value="InterPro"/>
</dbReference>
<feature type="region of interest" description="Disordered" evidence="1">
    <location>
        <begin position="1"/>
        <end position="35"/>
    </location>
</feature>
<feature type="compositionally biased region" description="Basic and acidic residues" evidence="1">
    <location>
        <begin position="283"/>
        <end position="303"/>
    </location>
</feature>
<protein>
    <submittedName>
        <fullName evidence="2">Uncharacterized protein</fullName>
    </submittedName>
</protein>
<name>A0A7S4B151_CHRCT</name>
<gene>
    <name evidence="2" type="ORF">PCAR00345_LOCUS2957</name>
</gene>
<dbReference type="InterPro" id="IPR026142">
    <property type="entry name" value="Pro_pase_1_reg_su_36"/>
</dbReference>
<organism evidence="2">
    <name type="scientific">Chrysotila carterae</name>
    <name type="common">Marine alga</name>
    <name type="synonym">Syracosphaera carterae</name>
    <dbReference type="NCBI Taxonomy" id="13221"/>
    <lineage>
        <taxon>Eukaryota</taxon>
        <taxon>Haptista</taxon>
        <taxon>Haptophyta</taxon>
        <taxon>Prymnesiophyceae</taxon>
        <taxon>Isochrysidales</taxon>
        <taxon>Isochrysidaceae</taxon>
        <taxon>Chrysotila</taxon>
    </lineage>
</organism>
<evidence type="ECO:0000313" key="2">
    <source>
        <dbReference type="EMBL" id="CAE0750372.1"/>
    </source>
</evidence>